<proteinExistence type="predicted"/>
<dbReference type="InterPro" id="IPR023393">
    <property type="entry name" value="START-like_dom_sf"/>
</dbReference>
<dbReference type="Pfam" id="PF01852">
    <property type="entry name" value="START"/>
    <property type="match status" value="1"/>
</dbReference>
<evidence type="ECO:0000313" key="4">
    <source>
        <dbReference type="EMBL" id="TIA87182.1"/>
    </source>
</evidence>
<keyword evidence="2" id="KW-0472">Membrane</keyword>
<dbReference type="Gene3D" id="3.30.530.20">
    <property type="match status" value="2"/>
</dbReference>
<evidence type="ECO:0000313" key="5">
    <source>
        <dbReference type="Proteomes" id="UP000310189"/>
    </source>
</evidence>
<evidence type="ECO:0000256" key="1">
    <source>
        <dbReference type="SAM" id="MobiDB-lite"/>
    </source>
</evidence>
<feature type="region of interest" description="Disordered" evidence="1">
    <location>
        <begin position="1145"/>
        <end position="1176"/>
    </location>
</feature>
<gene>
    <name evidence="4" type="ORF">E3P99_03324</name>
</gene>
<feature type="region of interest" description="Disordered" evidence="1">
    <location>
        <begin position="1392"/>
        <end position="1427"/>
    </location>
</feature>
<evidence type="ECO:0000259" key="3">
    <source>
        <dbReference type="PROSITE" id="PS50848"/>
    </source>
</evidence>
<dbReference type="InterPro" id="IPR051213">
    <property type="entry name" value="START_lipid_transfer"/>
</dbReference>
<feature type="region of interest" description="Disordered" evidence="1">
    <location>
        <begin position="264"/>
        <end position="290"/>
    </location>
</feature>
<feature type="region of interest" description="Disordered" evidence="1">
    <location>
        <begin position="696"/>
        <end position="779"/>
    </location>
</feature>
<dbReference type="InterPro" id="IPR002913">
    <property type="entry name" value="START_lipid-bd_dom"/>
</dbReference>
<feature type="compositionally biased region" description="Polar residues" evidence="1">
    <location>
        <begin position="1483"/>
        <end position="1492"/>
    </location>
</feature>
<sequence>MLFIRLITTPELLASIHPAISSAHTLNVIDSNTKIIRIYISSGWTKSTKYSDLILTTFYNDHIVVSVATSIDPQSEEPHQYAQIPLFAWSAVFGSHSAKVNHYWQWNIKNQSSTASIMSNLVDSIATTKYIPQLHSFRDLSISQYSIDAQRNSLSFSADISNDLIETSPQLCLAVVDDSAYDVHTSHDCDVTVTRQSNTLLIQLQLTQTSTVSIEKTTGSPSSIRFNGIIRTVADAQEPSFVEALPRSSAHKFHANSILQQLSKSSKQEEDAQAEDTSDVGTSQRGNLRTPAQATEIASLIRRNYTYFSSLLQEPEAKWRHVSDNKGVSITQLDTIDPSLILYRGQATFIGVSIFDIFAVFESYGSRVFWDKTFEDATLLEDINNASYLWYFKTKPVWPANARDNVLVTTSYKSMASIHCFGFTAHDSSLFPTIPPIKPNLIRSQTDLSGVAIESLSPTTVQVTVLEQSDPKGWQNKSGIPQILTQQLSGVGEFAIKYGGPPILTDITNARTLTSHYDHDKASYKLEYEMLLPSDTLVPVQSDEELHPNRSKEPFTITCLIRCDLDVWANSIDVIVDPPATGVECTRRHKLSARGGGLWISIKHQVDPSNEQYDIMDSKLAVNILKSKKDKDRGSVYVNGMKASVNVEEMSEEAVAKLKSMKRHPPATVPLDTQAERHLEVNDIDPVDGWLNLEKKTEEASSTSAPSTASSTIVDAPSPDKEVASKYTSKLGSVPETPQKSSTSIKEDASVHSQSFDQDAPRHDATKHKEPMRRALDSLSWTRRIHEDLNSNTPSTSSALKSTLSSQKQQLYSSSVSTNASIASSNSNVDLPSAESSKNTSWNVIYEKDDLTIKRKLFHALSNDIPVQVGQRVIEGWSVNEVVSAIQSSLLSKTTKDGKNWDNERIVHNDVLEVYPSGSFSSFLTLRTTFPFKDRAFFTSTVISSIDGKCFITSASIDPSLLSAHNFNTKALNSGKLPFGRVLIDSWVLEEVDPYSTEKLLIPSTTVNHYVAVDYRGNVPSTVNNLCNTLSVKVLNSLDAHLKNNGPPLNILRPTQKFSLNKNSEIPDEVSLKEGELSWVIKRDNNGEVGFVAANTYDGEHCLQLGHGLLTEEEMKMQAGVNELEEKDDTLDDIDIDQISPTLPERSFEQQQQQQQQTPQHSSQSQSRVVTPSNLAKRASSMSLRVPPGLNPQMRSVSGASTATLRRHDFRSKYENLLQALRFGRDYLLSEVIVDLQLFAGGLNVNIGAVVADEKLPLPAFTSNRRDDVAITLNVYNLSSSLDPARVRHKQLLRVVLNCGQLEDSLRVKLLNHHKLITTLRLASSDGLTPANEFLLNGNTTAVQSEKLSMQDLIDDVKGEALDCISLPNSTADTAIPPCLLNPLSVSSKHVKGAEAEEQVEQSVSSEAGAEEVQKDTSKDETPKDEIVQSNSLMSIFTSNSNIFSNLGSPSLPSLQSMFSINRSPEPEAKEEEKSVGGEDVRSASSSPSPETYKTPEGIQSPVSTASFSPAPEKLEPTVNESNVQLSQHSYTLTSLGLVLLLTAITFFLLGSLVRSLTLPDDYVVYVHNADINFDQLANVINYKVFKKLVQFRIPFMNSDVIFGLS</sequence>
<dbReference type="OrthoDB" id="196858at2759"/>
<feature type="compositionally biased region" description="Basic and acidic residues" evidence="1">
    <location>
        <begin position="1412"/>
        <end position="1427"/>
    </location>
</feature>
<protein>
    <recommendedName>
        <fullName evidence="3">START domain-containing protein</fullName>
    </recommendedName>
</protein>
<feature type="compositionally biased region" description="Polar residues" evidence="1">
    <location>
        <begin position="279"/>
        <end position="290"/>
    </location>
</feature>
<feature type="transmembrane region" description="Helical" evidence="2">
    <location>
        <begin position="1531"/>
        <end position="1550"/>
    </location>
</feature>
<feature type="compositionally biased region" description="Low complexity" evidence="1">
    <location>
        <begin position="700"/>
        <end position="712"/>
    </location>
</feature>
<accession>A0A4T0FFW7</accession>
<dbReference type="EMBL" id="SPNW01000062">
    <property type="protein sequence ID" value="TIA87182.1"/>
    <property type="molecule type" value="Genomic_DNA"/>
</dbReference>
<dbReference type="GO" id="GO:0008289">
    <property type="term" value="F:lipid binding"/>
    <property type="evidence" value="ECO:0007669"/>
    <property type="project" value="InterPro"/>
</dbReference>
<feature type="compositionally biased region" description="Polar residues" evidence="1">
    <location>
        <begin position="726"/>
        <end position="744"/>
    </location>
</feature>
<reference evidence="4 5" key="1">
    <citation type="submission" date="2019-03" db="EMBL/GenBank/DDBJ databases">
        <title>Sequencing 23 genomes of Wallemia ichthyophaga.</title>
        <authorList>
            <person name="Gostincar C."/>
        </authorList>
    </citation>
    <scope>NUCLEOTIDE SEQUENCE [LARGE SCALE GENOMIC DNA]</scope>
    <source>
        <strain evidence="4 5">EXF-5753</strain>
    </source>
</reference>
<dbReference type="CDD" id="cd00177">
    <property type="entry name" value="START"/>
    <property type="match status" value="1"/>
</dbReference>
<dbReference type="Proteomes" id="UP000310189">
    <property type="component" value="Unassembled WGS sequence"/>
</dbReference>
<keyword evidence="2" id="KW-0812">Transmembrane</keyword>
<feature type="domain" description="START" evidence="3">
    <location>
        <begin position="290"/>
        <end position="488"/>
    </location>
</feature>
<comment type="caution">
    <text evidence="4">The sequence shown here is derived from an EMBL/GenBank/DDBJ whole genome shotgun (WGS) entry which is preliminary data.</text>
</comment>
<feature type="compositionally biased region" description="Basic and acidic residues" evidence="1">
    <location>
        <begin position="759"/>
        <end position="776"/>
    </location>
</feature>
<keyword evidence="5" id="KW-1185">Reference proteome</keyword>
<name>A0A4T0FFW7_9BASI</name>
<organism evidence="4 5">
    <name type="scientific">Wallemia hederae</name>
    <dbReference type="NCBI Taxonomy" id="1540922"/>
    <lineage>
        <taxon>Eukaryota</taxon>
        <taxon>Fungi</taxon>
        <taxon>Dikarya</taxon>
        <taxon>Basidiomycota</taxon>
        <taxon>Wallemiomycotina</taxon>
        <taxon>Wallemiomycetes</taxon>
        <taxon>Wallemiales</taxon>
        <taxon>Wallemiaceae</taxon>
        <taxon>Wallemia</taxon>
    </lineage>
</organism>
<dbReference type="PANTHER" id="PTHR19308:SF54">
    <property type="entry name" value="START DOMAIN-CONTAINING PROTEIN"/>
    <property type="match status" value="1"/>
</dbReference>
<evidence type="ECO:0000256" key="2">
    <source>
        <dbReference type="SAM" id="Phobius"/>
    </source>
</evidence>
<feature type="compositionally biased region" description="Basic and acidic residues" evidence="1">
    <location>
        <begin position="1465"/>
        <end position="1482"/>
    </location>
</feature>
<feature type="compositionally biased region" description="Low complexity" evidence="1">
    <location>
        <begin position="1150"/>
        <end position="1167"/>
    </location>
</feature>
<dbReference type="PANTHER" id="PTHR19308">
    <property type="entry name" value="PHOSPHATIDYLCHOLINE TRANSFER PROTEIN"/>
    <property type="match status" value="1"/>
</dbReference>
<dbReference type="PROSITE" id="PS50848">
    <property type="entry name" value="START"/>
    <property type="match status" value="1"/>
</dbReference>
<dbReference type="GO" id="GO:0005737">
    <property type="term" value="C:cytoplasm"/>
    <property type="evidence" value="ECO:0007669"/>
    <property type="project" value="UniProtKB-ARBA"/>
</dbReference>
<feature type="region of interest" description="Disordered" evidence="1">
    <location>
        <begin position="1464"/>
        <end position="1515"/>
    </location>
</feature>
<keyword evidence="2" id="KW-1133">Transmembrane helix</keyword>
<dbReference type="SUPFAM" id="SSF55961">
    <property type="entry name" value="Bet v1-like"/>
    <property type="match status" value="2"/>
</dbReference>